<dbReference type="GO" id="GO:0006783">
    <property type="term" value="P:heme biosynthetic process"/>
    <property type="evidence" value="ECO:0007669"/>
    <property type="project" value="UniProtKB-UniRule"/>
</dbReference>
<keyword evidence="4 7" id="KW-0456">Lyase</keyword>
<feature type="binding site" evidence="7">
    <location>
        <position position="199"/>
    </location>
    <ligand>
        <name>Fe(2+)</name>
        <dbReference type="ChEBI" id="CHEBI:29033"/>
    </ligand>
</feature>
<sequence length="390" mass="44388">MTAMGRVGVLLLNLGGPDKLEDVGPFLYNLFSDPEIIRLPFRWLQKPLAWFIAVRRTGKSQENYKQIGGGSPLRRITEAQGKALQEQLTALGQEANIYVGMRYWHPYTEEAIAQLTTDTLDKLVILPLYPQFSISTSGSSFRLLEKLWQEDPKLQRIDYTVIPSWYKQPNYLRAMAELIAQEIDQFPNPDQVHIFFSAHGVPKSYVEEAGDPYQQEIEECTYLIMQTLKRPNDHTLAYQSRVGPVEWLQPYTEDALQELGAKGVKDLVVVPISFVSEHIETLQEIDIEYREIAEEAGIHNFKRVPAPNTHPLFIQALADLVIDALEEPNLKLSQVTQMKKKVKMYPPEAWEWGMTTSAEVWNGRIAMLGFIALIIELITGQGLLHLVGLL</sequence>
<comment type="subcellular location">
    <subcellularLocation>
        <location evidence="7 8">Cytoplasm</location>
    </subcellularLocation>
</comment>
<dbReference type="InterPro" id="IPR033659">
    <property type="entry name" value="Ferrochelatase_N"/>
</dbReference>
<evidence type="ECO:0000256" key="5">
    <source>
        <dbReference type="ARBA" id="ARBA00023244"/>
    </source>
</evidence>
<feature type="binding site" evidence="7">
    <location>
        <position position="280"/>
    </location>
    <ligand>
        <name>Fe(2+)</name>
        <dbReference type="ChEBI" id="CHEBI:29033"/>
    </ligand>
</feature>
<dbReference type="InterPro" id="IPR033644">
    <property type="entry name" value="Ferrochelatase_C"/>
</dbReference>
<dbReference type="FunFam" id="3.40.50.1400:FF:000006">
    <property type="entry name" value="Ferrochelatase"/>
    <property type="match status" value="1"/>
</dbReference>
<dbReference type="SUPFAM" id="SSF103511">
    <property type="entry name" value="Chlorophyll a-b binding protein"/>
    <property type="match status" value="1"/>
</dbReference>
<keyword evidence="5 7" id="KW-0627">Porphyrin biosynthesis</keyword>
<proteinExistence type="inferred from homology"/>
<name>A0A975Y5H5_9NOST</name>
<comment type="pathway">
    <text evidence="7 8">Porphyrin-containing compound metabolism; protoheme biosynthesis; protoheme from protoporphyrin-IX: step 1/1.</text>
</comment>
<dbReference type="AlphaFoldDB" id="A0A975Y5H5"/>
<dbReference type="NCBIfam" id="TIGR00109">
    <property type="entry name" value="hemH"/>
    <property type="match status" value="1"/>
</dbReference>
<evidence type="ECO:0000256" key="2">
    <source>
        <dbReference type="ARBA" id="ARBA00023004"/>
    </source>
</evidence>
<comment type="similarity">
    <text evidence="7 8">Belongs to the ferrochelatase family.</text>
</comment>
<dbReference type="PANTHER" id="PTHR11108:SF1">
    <property type="entry name" value="FERROCHELATASE, MITOCHONDRIAL"/>
    <property type="match status" value="1"/>
</dbReference>
<dbReference type="EMBL" id="CP021056">
    <property type="protein sequence ID" value="QXE24222.1"/>
    <property type="molecule type" value="Genomic_DNA"/>
</dbReference>
<dbReference type="KEGG" id="rsin:B6N60_02926"/>
<dbReference type="InterPro" id="IPR001015">
    <property type="entry name" value="Ferrochelatase"/>
</dbReference>
<keyword evidence="10" id="KW-1185">Reference proteome</keyword>
<evidence type="ECO:0000313" key="10">
    <source>
        <dbReference type="Proteomes" id="UP000683511"/>
    </source>
</evidence>
<gene>
    <name evidence="7" type="primary">hemH</name>
    <name evidence="9" type="ORF">B6N60_02926</name>
</gene>
<dbReference type="InterPro" id="IPR019772">
    <property type="entry name" value="Ferrochelatase_AS"/>
</dbReference>
<comment type="function">
    <text evidence="7 8">Catalyzes the ferrous insertion into protoporphyrin IX.</text>
</comment>
<dbReference type="PANTHER" id="PTHR11108">
    <property type="entry name" value="FERROCHELATASE"/>
    <property type="match status" value="1"/>
</dbReference>
<evidence type="ECO:0000313" key="9">
    <source>
        <dbReference type="EMBL" id="QXE24222.1"/>
    </source>
</evidence>
<dbReference type="CDD" id="cd03411">
    <property type="entry name" value="Ferrochelatase_N"/>
    <property type="match status" value="1"/>
</dbReference>
<evidence type="ECO:0000256" key="6">
    <source>
        <dbReference type="ARBA" id="ARBA00024536"/>
    </source>
</evidence>
<comment type="catalytic activity">
    <reaction evidence="7 8">
        <text>heme b + 2 H(+) = protoporphyrin IX + Fe(2+)</text>
        <dbReference type="Rhea" id="RHEA:22584"/>
        <dbReference type="ChEBI" id="CHEBI:15378"/>
        <dbReference type="ChEBI" id="CHEBI:29033"/>
        <dbReference type="ChEBI" id="CHEBI:57306"/>
        <dbReference type="ChEBI" id="CHEBI:60344"/>
        <dbReference type="EC" id="4.98.1.1"/>
    </reaction>
</comment>
<keyword evidence="3 7" id="KW-0350">Heme biosynthesis</keyword>
<dbReference type="Proteomes" id="UP000683511">
    <property type="component" value="Chromosome"/>
</dbReference>
<dbReference type="GO" id="GO:0046872">
    <property type="term" value="F:metal ion binding"/>
    <property type="evidence" value="ECO:0007669"/>
    <property type="project" value="UniProtKB-KW"/>
</dbReference>
<protein>
    <recommendedName>
        <fullName evidence="7 8">Ferrochelatase</fullName>
        <ecNumber evidence="7 8">4.98.1.1</ecNumber>
    </recommendedName>
    <alternativeName>
        <fullName evidence="7">Heme synthase</fullName>
    </alternativeName>
    <alternativeName>
        <fullName evidence="7">Protoheme ferro-lyase</fullName>
    </alternativeName>
</protein>
<keyword evidence="1 7" id="KW-0479">Metal-binding</keyword>
<dbReference type="PROSITE" id="PS00534">
    <property type="entry name" value="FERROCHELATASE"/>
    <property type="match status" value="1"/>
</dbReference>
<evidence type="ECO:0000256" key="4">
    <source>
        <dbReference type="ARBA" id="ARBA00023239"/>
    </source>
</evidence>
<dbReference type="GO" id="GO:0005737">
    <property type="term" value="C:cytoplasm"/>
    <property type="evidence" value="ECO:0007669"/>
    <property type="project" value="UniProtKB-SubCell"/>
</dbReference>
<keyword evidence="2 7" id="KW-0408">Iron</keyword>
<dbReference type="EC" id="4.98.1.1" evidence="7 8"/>
<dbReference type="SUPFAM" id="SSF53800">
    <property type="entry name" value="Chelatase"/>
    <property type="match status" value="1"/>
</dbReference>
<evidence type="ECO:0000256" key="1">
    <source>
        <dbReference type="ARBA" id="ARBA00022723"/>
    </source>
</evidence>
<accession>A0A975Y5H5</accession>
<dbReference type="HAMAP" id="MF_00323">
    <property type="entry name" value="Ferrochelatase"/>
    <property type="match status" value="1"/>
</dbReference>
<evidence type="ECO:0000256" key="3">
    <source>
        <dbReference type="ARBA" id="ARBA00023133"/>
    </source>
</evidence>
<dbReference type="Pfam" id="PF00762">
    <property type="entry name" value="Ferrochelatase"/>
    <property type="match status" value="1"/>
</dbReference>
<evidence type="ECO:0000256" key="8">
    <source>
        <dbReference type="RuleBase" id="RU000607"/>
    </source>
</evidence>
<dbReference type="GO" id="GO:0004325">
    <property type="term" value="F:ferrochelatase activity"/>
    <property type="evidence" value="ECO:0007669"/>
    <property type="project" value="UniProtKB-UniRule"/>
</dbReference>
<dbReference type="Gene3D" id="3.40.50.1400">
    <property type="match status" value="2"/>
</dbReference>
<organism evidence="9 10">
    <name type="scientific">Richelia sinica FACHB-800</name>
    <dbReference type="NCBI Taxonomy" id="1357546"/>
    <lineage>
        <taxon>Bacteria</taxon>
        <taxon>Bacillati</taxon>
        <taxon>Cyanobacteriota</taxon>
        <taxon>Cyanophyceae</taxon>
        <taxon>Nostocales</taxon>
        <taxon>Nostocaceae</taxon>
        <taxon>Richelia</taxon>
    </lineage>
</organism>
<keyword evidence="7 8" id="KW-0963">Cytoplasm</keyword>
<reference evidence="9" key="1">
    <citation type="submission" date="2017-04" db="EMBL/GenBank/DDBJ databases">
        <title>Genome deletions in a multicellular cyanobacterial endosymbiont for morphological adaptation in marine diatoms.</title>
        <authorList>
            <person name="Wang Y."/>
            <person name="Gao H."/>
            <person name="Li R."/>
            <person name="Xu X."/>
        </authorList>
    </citation>
    <scope>NUCLEOTIDE SEQUENCE</scope>
    <source>
        <strain evidence="9">FACHB 800</strain>
    </source>
</reference>
<comment type="catalytic activity">
    <reaction evidence="6">
        <text>Fe-coproporphyrin III + 2 H(+) = coproporphyrin III + Fe(2+)</text>
        <dbReference type="Rhea" id="RHEA:49572"/>
        <dbReference type="ChEBI" id="CHEBI:15378"/>
        <dbReference type="ChEBI" id="CHEBI:29033"/>
        <dbReference type="ChEBI" id="CHEBI:68438"/>
        <dbReference type="ChEBI" id="CHEBI:131725"/>
        <dbReference type="EC" id="4.99.1.9"/>
    </reaction>
    <physiologicalReaction direction="right-to-left" evidence="6">
        <dbReference type="Rhea" id="RHEA:49574"/>
    </physiologicalReaction>
</comment>
<evidence type="ECO:0000256" key="7">
    <source>
        <dbReference type="HAMAP-Rule" id="MF_00323"/>
    </source>
</evidence>
<dbReference type="CDD" id="cd00419">
    <property type="entry name" value="Ferrochelatase_C"/>
    <property type="match status" value="1"/>
</dbReference>